<keyword evidence="2" id="KW-0732">Signal</keyword>
<evidence type="ECO:0000313" key="3">
    <source>
        <dbReference type="EMBL" id="CAD9317160.1"/>
    </source>
</evidence>
<feature type="signal peptide" evidence="2">
    <location>
        <begin position="1"/>
        <end position="27"/>
    </location>
</feature>
<dbReference type="InterPro" id="IPR027417">
    <property type="entry name" value="P-loop_NTPase"/>
</dbReference>
<accession>A0A6V2G186</accession>
<feature type="coiled-coil region" evidence="1">
    <location>
        <begin position="310"/>
        <end position="361"/>
    </location>
</feature>
<gene>
    <name evidence="3" type="ORF">DBRI1063_LOCUS3568</name>
</gene>
<organism evidence="3">
    <name type="scientific">Ditylum brightwellii</name>
    <dbReference type="NCBI Taxonomy" id="49249"/>
    <lineage>
        <taxon>Eukaryota</taxon>
        <taxon>Sar</taxon>
        <taxon>Stramenopiles</taxon>
        <taxon>Ochrophyta</taxon>
        <taxon>Bacillariophyta</taxon>
        <taxon>Mediophyceae</taxon>
        <taxon>Lithodesmiophycidae</taxon>
        <taxon>Lithodesmiales</taxon>
        <taxon>Lithodesmiaceae</taxon>
        <taxon>Ditylum</taxon>
    </lineage>
</organism>
<protein>
    <recommendedName>
        <fullName evidence="4">Sulfotransferase domain-containing protein</fullName>
    </recommendedName>
</protein>
<dbReference type="Gene3D" id="3.40.50.300">
    <property type="entry name" value="P-loop containing nucleotide triphosphate hydrolases"/>
    <property type="match status" value="1"/>
</dbReference>
<proteinExistence type="predicted"/>
<dbReference type="AlphaFoldDB" id="A0A6V2G186"/>
<feature type="chain" id="PRO_5030160895" description="Sulfotransferase domain-containing protein" evidence="2">
    <location>
        <begin position="28"/>
        <end position="364"/>
    </location>
</feature>
<keyword evidence="1" id="KW-0175">Coiled coil</keyword>
<reference evidence="3" key="1">
    <citation type="submission" date="2021-01" db="EMBL/GenBank/DDBJ databases">
        <authorList>
            <person name="Corre E."/>
            <person name="Pelletier E."/>
            <person name="Niang G."/>
            <person name="Scheremetjew M."/>
            <person name="Finn R."/>
            <person name="Kale V."/>
            <person name="Holt S."/>
            <person name="Cochrane G."/>
            <person name="Meng A."/>
            <person name="Brown T."/>
            <person name="Cohen L."/>
        </authorList>
    </citation>
    <scope>NUCLEOTIDE SEQUENCE</scope>
    <source>
        <strain evidence="3">Pop2</strain>
    </source>
</reference>
<dbReference type="EMBL" id="HBGN01005513">
    <property type="protein sequence ID" value="CAD9317160.1"/>
    <property type="molecule type" value="Transcribed_RNA"/>
</dbReference>
<evidence type="ECO:0000256" key="1">
    <source>
        <dbReference type="SAM" id="Coils"/>
    </source>
</evidence>
<evidence type="ECO:0000256" key="2">
    <source>
        <dbReference type="SAM" id="SignalP"/>
    </source>
</evidence>
<dbReference type="SUPFAM" id="SSF52540">
    <property type="entry name" value="P-loop containing nucleoside triphosphate hydrolases"/>
    <property type="match status" value="1"/>
</dbReference>
<sequence length="364" mass="42191">MKQREKLAAGLLVLLFPVILLVSMMDAFGPSSTQHHRALYNEILPIIYDENEHEHIKRMKATGDYGECEIRPPVFPDHEITPTFSASYPGSGAKMTWVLIEAITGLQTHNDIMFDNTRYAVSTKTHYPNREGTLLKGEENVPRAIIVLRHPLDAFPSYFNYLYEMENHLENHSTRAPIQAWISWRDAHFEGQLQNWQHFVEYWMDKFSPADRVIICFEKIINDVYGPIEAGRLAEFLGRSDGVNVHPPELIPCIWHKVVKYKDSNNARRRLESMEGLAKFDIDPNSFALSDPSRPNSHRDGPKYIPPYNLQQLNAVKSMLSSLLDKYREESSLNPVLRKYIHEAEMREEEMRKKKEEKRNAAVL</sequence>
<evidence type="ECO:0008006" key="4">
    <source>
        <dbReference type="Google" id="ProtNLM"/>
    </source>
</evidence>
<name>A0A6V2G186_9STRA</name>